<dbReference type="Pfam" id="PF01425">
    <property type="entry name" value="Amidase"/>
    <property type="match status" value="1"/>
</dbReference>
<dbReference type="GO" id="GO:0004040">
    <property type="term" value="F:amidase activity"/>
    <property type="evidence" value="ECO:0007669"/>
    <property type="project" value="UniProtKB-EC"/>
</dbReference>
<protein>
    <recommendedName>
        <fullName evidence="3">amidase</fullName>
        <ecNumber evidence="3">3.5.1.4</ecNumber>
    </recommendedName>
</protein>
<dbReference type="Proteomes" id="UP000006072">
    <property type="component" value="Unassembled WGS sequence"/>
</dbReference>
<dbReference type="InterPro" id="IPR023631">
    <property type="entry name" value="Amidase_dom"/>
</dbReference>
<evidence type="ECO:0000256" key="1">
    <source>
        <dbReference type="ARBA" id="ARBA00001311"/>
    </source>
</evidence>
<evidence type="ECO:0000256" key="4">
    <source>
        <dbReference type="SAM" id="MobiDB-lite"/>
    </source>
</evidence>
<comment type="catalytic activity">
    <reaction evidence="1">
        <text>a monocarboxylic acid amide + H2O = a monocarboxylate + NH4(+)</text>
        <dbReference type="Rhea" id="RHEA:12020"/>
        <dbReference type="ChEBI" id="CHEBI:15377"/>
        <dbReference type="ChEBI" id="CHEBI:28938"/>
        <dbReference type="ChEBI" id="CHEBI:35757"/>
        <dbReference type="ChEBI" id="CHEBI:83628"/>
        <dbReference type="EC" id="3.5.1.4"/>
    </reaction>
</comment>
<evidence type="ECO:0000256" key="2">
    <source>
        <dbReference type="ARBA" id="ARBA00009199"/>
    </source>
</evidence>
<feature type="region of interest" description="Disordered" evidence="4">
    <location>
        <begin position="453"/>
        <end position="475"/>
    </location>
</feature>
<name>K0UTN0_MYCVA</name>
<dbReference type="SUPFAM" id="SSF75304">
    <property type="entry name" value="Amidase signature (AS) enzymes"/>
    <property type="match status" value="1"/>
</dbReference>
<dbReference type="HOGENOM" id="CLU_009600_0_4_11"/>
<dbReference type="RefSeq" id="WP_003930359.1">
    <property type="nucleotide sequence ID" value="NZ_JH814690.1"/>
</dbReference>
<dbReference type="EMBL" id="ALQA01000014">
    <property type="protein sequence ID" value="EJZ10502.1"/>
    <property type="molecule type" value="Genomic_DNA"/>
</dbReference>
<keyword evidence="6" id="KW-0378">Hydrolase</keyword>
<keyword evidence="7" id="KW-1185">Reference proteome</keyword>
<gene>
    <name evidence="6" type="ORF">MVAC_09079</name>
</gene>
<evidence type="ECO:0000313" key="7">
    <source>
        <dbReference type="Proteomes" id="UP000006072"/>
    </source>
</evidence>
<proteinExistence type="inferred from homology"/>
<organism evidence="6 7">
    <name type="scientific">Mycolicibacterium vaccae ATCC 25954</name>
    <dbReference type="NCBI Taxonomy" id="1194972"/>
    <lineage>
        <taxon>Bacteria</taxon>
        <taxon>Bacillati</taxon>
        <taxon>Actinomycetota</taxon>
        <taxon>Actinomycetes</taxon>
        <taxon>Mycobacteriales</taxon>
        <taxon>Mycobacteriaceae</taxon>
        <taxon>Mycolicibacterium</taxon>
    </lineage>
</organism>
<evidence type="ECO:0000256" key="3">
    <source>
        <dbReference type="ARBA" id="ARBA00012922"/>
    </source>
</evidence>
<dbReference type="AlphaFoldDB" id="K0UTN0"/>
<sequence length="475" mass="49766">MRLSEYASLDGTALAELVVAGEVSPAELVGSAQQAALAVDPALHAVVEMYDDPRIPRAVDTSAAFAGVPFLMKDFGAHERGRHQWMGSRAVDDRLTQSESVLAQRFRESGLISIGRSATCEFAVTATVESARFGPTHNPWDLGRTAGGSSGGAAAAVAAGIVPMAHATDSGGSIRIPAACCGLVGLKPTRGLIPTDASESVPVDFHTEFVVTRSVRDAARALCSLQKPSGIGPPADARPRRIAVAVEAPWLSAVDPAVAAATLHAARLCEQLGHTVEEATPQVDWPPLFEAMKDIWALGTLDTVRDWTDISATRCPAEIEHLTWELVTRARRLSGTAIIDALAKVDGAASSFAGFFDEYDMLLTPTLPTLPPKIGEFSPDMDLNTYYAGAVGRMEPAAAIFNATGQPAISIPAGLAGAFPLSVQFAAGAGREPDLLALAAELEAEIGWAAWTPPVHAGRPPATNPSTSEYEGHRA</sequence>
<dbReference type="PANTHER" id="PTHR11895">
    <property type="entry name" value="TRANSAMIDASE"/>
    <property type="match status" value="1"/>
</dbReference>
<dbReference type="PROSITE" id="PS00571">
    <property type="entry name" value="AMIDASES"/>
    <property type="match status" value="1"/>
</dbReference>
<dbReference type="InterPro" id="IPR020556">
    <property type="entry name" value="Amidase_CS"/>
</dbReference>
<dbReference type="EC" id="3.5.1.4" evidence="3"/>
<evidence type="ECO:0000259" key="5">
    <source>
        <dbReference type="Pfam" id="PF01425"/>
    </source>
</evidence>
<dbReference type="InterPro" id="IPR036928">
    <property type="entry name" value="AS_sf"/>
</dbReference>
<dbReference type="InterPro" id="IPR000120">
    <property type="entry name" value="Amidase"/>
</dbReference>
<feature type="domain" description="Amidase" evidence="5">
    <location>
        <begin position="28"/>
        <end position="436"/>
    </location>
</feature>
<comment type="similarity">
    <text evidence="2">Belongs to the amidase family.</text>
</comment>
<evidence type="ECO:0000313" key="6">
    <source>
        <dbReference type="EMBL" id="EJZ10502.1"/>
    </source>
</evidence>
<reference evidence="6 7" key="1">
    <citation type="journal article" date="2012" name="J. Bacteriol.">
        <title>Complete Genome Sequence of Mycobacterium vaccae Type Strain ATCC 25954.</title>
        <authorList>
            <person name="Ho Y.S."/>
            <person name="Adroub S.A."/>
            <person name="Abadi M."/>
            <person name="Al Alwan B."/>
            <person name="Alkhateeb R."/>
            <person name="Gao G."/>
            <person name="Ragab A."/>
            <person name="Ali S."/>
            <person name="van Soolingen D."/>
            <person name="Bitter W."/>
            <person name="Pain A."/>
            <person name="Abdallah A.M."/>
        </authorList>
    </citation>
    <scope>NUCLEOTIDE SEQUENCE [LARGE SCALE GENOMIC DNA]</scope>
    <source>
        <strain evidence="6 7">ATCC 25954</strain>
    </source>
</reference>
<accession>K0UTN0</accession>
<comment type="caution">
    <text evidence="6">The sequence shown here is derived from an EMBL/GenBank/DDBJ whole genome shotgun (WGS) entry which is preliminary data.</text>
</comment>
<dbReference type="PANTHER" id="PTHR11895:SF7">
    <property type="entry name" value="GLUTAMYL-TRNA(GLN) AMIDOTRANSFERASE SUBUNIT A, MITOCHONDRIAL"/>
    <property type="match status" value="1"/>
</dbReference>
<dbReference type="Gene3D" id="3.90.1300.10">
    <property type="entry name" value="Amidase signature (AS) domain"/>
    <property type="match status" value="1"/>
</dbReference>
<dbReference type="PATRIC" id="fig|1194972.3.peg.1824"/>
<dbReference type="eggNOG" id="COG0154">
    <property type="taxonomic scope" value="Bacteria"/>
</dbReference>